<organism evidence="1 2">
    <name type="scientific">Cystobacter ferrugineus</name>
    <dbReference type="NCBI Taxonomy" id="83449"/>
    <lineage>
        <taxon>Bacteria</taxon>
        <taxon>Pseudomonadati</taxon>
        <taxon>Myxococcota</taxon>
        <taxon>Myxococcia</taxon>
        <taxon>Myxococcales</taxon>
        <taxon>Cystobacterineae</taxon>
        <taxon>Archangiaceae</taxon>
        <taxon>Cystobacter</taxon>
    </lineage>
</organism>
<comment type="caution">
    <text evidence="1">The sequence shown here is derived from an EMBL/GenBank/DDBJ whole genome shotgun (WGS) entry which is preliminary data.</text>
</comment>
<reference evidence="2" key="1">
    <citation type="submission" date="2016-11" db="EMBL/GenBank/DDBJ databases">
        <authorList>
            <person name="Shukria A."/>
            <person name="Stevens D.C."/>
        </authorList>
    </citation>
    <scope>NUCLEOTIDE SEQUENCE [LARGE SCALE GENOMIC DNA]</scope>
    <source>
        <strain evidence="2">Cbfe23</strain>
    </source>
</reference>
<dbReference type="EMBL" id="MPIN01000025">
    <property type="protein sequence ID" value="OJH33910.1"/>
    <property type="molecule type" value="Genomic_DNA"/>
</dbReference>
<evidence type="ECO:0000313" key="2">
    <source>
        <dbReference type="Proteomes" id="UP000182229"/>
    </source>
</evidence>
<name>A0A1L9AV90_9BACT</name>
<sequence length="238" mass="26712">MMKQPLPVPSSQRERDVLEWISRVGVVDSERLVHRFFLRDGEDVADAAPRAEAALKRLVSKGYLHVRQFHVDGARPGAPSSSRHRAEHHLIRTYGLTPLASSSLHLPLLPPLREKFLQHHLKLLTALTVVETQQAAKGGRLMDFKLEGQLIQEDFQGKRFTAKTRHAMPCFPDARLTLRHADGSSECVFLEYVSSKYTDEDIRGKADAWRGQSTLWAVPNPSTAARVQQLTGEPALLV</sequence>
<keyword evidence="2" id="KW-1185">Reference proteome</keyword>
<gene>
    <name evidence="1" type="ORF">BON30_46135</name>
</gene>
<protein>
    <submittedName>
        <fullName evidence="1">Uncharacterized protein</fullName>
    </submittedName>
</protein>
<dbReference type="RefSeq" id="WP_071905027.1">
    <property type="nucleotide sequence ID" value="NZ_MPIN01000025.1"/>
</dbReference>
<dbReference type="AlphaFoldDB" id="A0A1L9AV90"/>
<accession>A0A1L9AV90</accession>
<dbReference type="Proteomes" id="UP000182229">
    <property type="component" value="Unassembled WGS sequence"/>
</dbReference>
<proteinExistence type="predicted"/>
<evidence type="ECO:0000313" key="1">
    <source>
        <dbReference type="EMBL" id="OJH33910.1"/>
    </source>
</evidence>
<dbReference type="OrthoDB" id="9833574at2"/>
<reference evidence="1 2" key="2">
    <citation type="submission" date="2016-12" db="EMBL/GenBank/DDBJ databases">
        <title>Draft Genome Sequence of Cystobacter ferrugineus Strain Cbfe23.</title>
        <authorList>
            <person name="Akbar S."/>
            <person name="Dowd S.E."/>
            <person name="Stevens D.C."/>
        </authorList>
    </citation>
    <scope>NUCLEOTIDE SEQUENCE [LARGE SCALE GENOMIC DNA]</scope>
    <source>
        <strain evidence="1 2">Cbfe23</strain>
    </source>
</reference>